<keyword evidence="8 10" id="KW-0445">Lipid transport</keyword>
<evidence type="ECO:0000256" key="11">
    <source>
        <dbReference type="SAM" id="MobiDB-lite"/>
    </source>
</evidence>
<reference evidence="12 13" key="1">
    <citation type="submission" date="2018-08" db="EMBL/GenBank/DDBJ databases">
        <authorList>
            <person name="Laetsch R D."/>
            <person name="Stevens L."/>
            <person name="Kumar S."/>
            <person name="Blaxter L. M."/>
        </authorList>
    </citation>
    <scope>NUCLEOTIDE SEQUENCE [LARGE SCALE GENOMIC DNA]</scope>
</reference>
<evidence type="ECO:0000256" key="1">
    <source>
        <dbReference type="ARBA" id="ARBA00004511"/>
    </source>
</evidence>
<keyword evidence="7 10" id="KW-0072">Autophagy</keyword>
<comment type="subcellular location">
    <subcellularLocation>
        <location evidence="1 10">Preautophagosomal structure membrane</location>
        <topology evidence="1 10">Multi-pass membrane protein</topology>
    </subcellularLocation>
</comment>
<dbReference type="GO" id="GO:0005776">
    <property type="term" value="C:autophagosome"/>
    <property type="evidence" value="ECO:0007669"/>
    <property type="project" value="TreeGrafter"/>
</dbReference>
<dbReference type="GO" id="GO:0000422">
    <property type="term" value="P:autophagy of mitochondrion"/>
    <property type="evidence" value="ECO:0007669"/>
    <property type="project" value="TreeGrafter"/>
</dbReference>
<evidence type="ECO:0000256" key="2">
    <source>
        <dbReference type="ARBA" id="ARBA00006185"/>
    </source>
</evidence>
<dbReference type="GO" id="GO:0034045">
    <property type="term" value="C:phagophore assembly site membrane"/>
    <property type="evidence" value="ECO:0007669"/>
    <property type="project" value="UniProtKB-SubCell"/>
</dbReference>
<organism evidence="12 13">
    <name type="scientific">Litomosoides sigmodontis</name>
    <name type="common">Filarial nematode worm</name>
    <dbReference type="NCBI Taxonomy" id="42156"/>
    <lineage>
        <taxon>Eukaryota</taxon>
        <taxon>Metazoa</taxon>
        <taxon>Ecdysozoa</taxon>
        <taxon>Nematoda</taxon>
        <taxon>Chromadorea</taxon>
        <taxon>Rhabditida</taxon>
        <taxon>Spirurina</taxon>
        <taxon>Spiruromorpha</taxon>
        <taxon>Filarioidea</taxon>
        <taxon>Onchocercidae</taxon>
        <taxon>Litomosoides</taxon>
    </lineage>
</organism>
<keyword evidence="9" id="KW-0472">Membrane</keyword>
<keyword evidence="4 10" id="KW-0813">Transport</keyword>
<comment type="similarity">
    <text evidence="2 10">Belongs to the ATG9 family.</text>
</comment>
<proteinExistence type="inferred from homology"/>
<protein>
    <recommendedName>
        <fullName evidence="3 10">Autophagy-related protein 9</fullName>
    </recommendedName>
</protein>
<dbReference type="OMA" id="KSHMADG"/>
<evidence type="ECO:0000256" key="4">
    <source>
        <dbReference type="ARBA" id="ARBA00022448"/>
    </source>
</evidence>
<dbReference type="GO" id="GO:0006869">
    <property type="term" value="P:lipid transport"/>
    <property type="evidence" value="ECO:0007669"/>
    <property type="project" value="UniProtKB-KW"/>
</dbReference>
<dbReference type="AlphaFoldDB" id="A0A3P6VB35"/>
<evidence type="ECO:0000313" key="12">
    <source>
        <dbReference type="EMBL" id="VDK87511.1"/>
    </source>
</evidence>
<evidence type="ECO:0000256" key="6">
    <source>
        <dbReference type="ARBA" id="ARBA00022989"/>
    </source>
</evidence>
<dbReference type="GO" id="GO:0061709">
    <property type="term" value="P:reticulophagy"/>
    <property type="evidence" value="ECO:0007669"/>
    <property type="project" value="TreeGrafter"/>
</dbReference>
<keyword evidence="5" id="KW-0812">Transmembrane</keyword>
<sequence length="288" mass="31858">MKRIKIRPKAKELVDFFHNFTVSVDGLGDVCSFAQMDIKQHGDPNWSFDKLTKEEVVNIHGRVSANDGKTELSLVHFASHHPEWKPPPRSARFLDCIRDRMVQDMNTLKEGVVDDNMLLNSLHSFHPIAEQQLRKFVGRQPFAASSYDPDLFGATANISLHGERKSHMADGVLTSQTAALSITYLRNLHAHGDARRSEILSSPMTTTCQNVAQVARTSTSVAPTMDGTAVQRLQGATAEAAGNVWGVPAQSVISPLQSSLLPRSEDEQRQQEPTGNEPPELSYHLLDV</sequence>
<evidence type="ECO:0000256" key="7">
    <source>
        <dbReference type="ARBA" id="ARBA00023006"/>
    </source>
</evidence>
<dbReference type="PANTHER" id="PTHR13038:SF10">
    <property type="entry name" value="AUTOPHAGY-RELATED PROTEIN 9"/>
    <property type="match status" value="1"/>
</dbReference>
<dbReference type="InterPro" id="IPR007241">
    <property type="entry name" value="Autophagy-rel_prot_9"/>
</dbReference>
<name>A0A3P6VB35_LITSI</name>
<dbReference type="Proteomes" id="UP000277928">
    <property type="component" value="Unassembled WGS sequence"/>
</dbReference>
<dbReference type="Pfam" id="PF04109">
    <property type="entry name" value="ATG9"/>
    <property type="match status" value="1"/>
</dbReference>
<dbReference type="STRING" id="42156.A0A3P6VB35"/>
<gene>
    <name evidence="12" type="ORF">NLS_LOCUS8193</name>
</gene>
<keyword evidence="6" id="KW-1133">Transmembrane helix</keyword>
<accession>A0A3P6VB35</accession>
<evidence type="ECO:0000256" key="10">
    <source>
        <dbReference type="RuleBase" id="RU364027"/>
    </source>
</evidence>
<evidence type="ECO:0000256" key="5">
    <source>
        <dbReference type="ARBA" id="ARBA00022692"/>
    </source>
</evidence>
<dbReference type="GO" id="GO:0034497">
    <property type="term" value="P:protein localization to phagophore assembly site"/>
    <property type="evidence" value="ECO:0007669"/>
    <property type="project" value="TreeGrafter"/>
</dbReference>
<evidence type="ECO:0000256" key="8">
    <source>
        <dbReference type="ARBA" id="ARBA00023055"/>
    </source>
</evidence>
<dbReference type="GO" id="GO:0034727">
    <property type="term" value="P:piecemeal microautophagy of the nucleus"/>
    <property type="evidence" value="ECO:0007669"/>
    <property type="project" value="TreeGrafter"/>
</dbReference>
<comment type="function">
    <text evidence="10">Phospholipid scramblase involved in autophagy. Cycles between the preautophagosomal structure/phagophore assembly site (PAS) and the cytoplasmic vesicle pool and supplies membrane for the growing autophagosome. Lipid scramblase activity plays a key role in preautophagosomal structure/phagophore assembly by distributing the phospholipids that arrive through ATG2 from the cytoplasmic to the luminal leaflet of the bilayer, thereby driving autophagosomal membrane expansion.</text>
</comment>
<evidence type="ECO:0000256" key="9">
    <source>
        <dbReference type="ARBA" id="ARBA00023136"/>
    </source>
</evidence>
<feature type="region of interest" description="Disordered" evidence="11">
    <location>
        <begin position="257"/>
        <end position="288"/>
    </location>
</feature>
<dbReference type="PANTHER" id="PTHR13038">
    <property type="entry name" value="APG9 AUTOPHAGY 9"/>
    <property type="match status" value="1"/>
</dbReference>
<dbReference type="OrthoDB" id="2020634at2759"/>
<dbReference type="EMBL" id="UYRX01000981">
    <property type="protein sequence ID" value="VDK87511.1"/>
    <property type="molecule type" value="Genomic_DNA"/>
</dbReference>
<keyword evidence="13" id="KW-1185">Reference proteome</keyword>
<evidence type="ECO:0000256" key="3">
    <source>
        <dbReference type="ARBA" id="ARBA00018074"/>
    </source>
</evidence>
<evidence type="ECO:0000313" key="13">
    <source>
        <dbReference type="Proteomes" id="UP000277928"/>
    </source>
</evidence>